<organism evidence="2 3">
    <name type="scientific">Sinorhizobium sojae CCBAU 05684</name>
    <dbReference type="NCBI Taxonomy" id="716928"/>
    <lineage>
        <taxon>Bacteria</taxon>
        <taxon>Pseudomonadati</taxon>
        <taxon>Pseudomonadota</taxon>
        <taxon>Alphaproteobacteria</taxon>
        <taxon>Hyphomicrobiales</taxon>
        <taxon>Rhizobiaceae</taxon>
        <taxon>Sinorhizobium/Ensifer group</taxon>
        <taxon>Sinorhizobium</taxon>
    </lineage>
</organism>
<dbReference type="Proteomes" id="UP000217211">
    <property type="component" value="Chromosome"/>
</dbReference>
<keyword evidence="3" id="KW-1185">Reference proteome</keyword>
<proteinExistence type="predicted"/>
<evidence type="ECO:0000313" key="2">
    <source>
        <dbReference type="EMBL" id="ASY63335.1"/>
    </source>
</evidence>
<gene>
    <name evidence="2" type="ORF">SJ05684_c18930</name>
</gene>
<evidence type="ECO:0000256" key="1">
    <source>
        <dbReference type="SAM" id="MobiDB-lite"/>
    </source>
</evidence>
<dbReference type="EMBL" id="CP023067">
    <property type="protein sequence ID" value="ASY63335.1"/>
    <property type="molecule type" value="Genomic_DNA"/>
</dbReference>
<dbReference type="RefSeq" id="WP_034850544.1">
    <property type="nucleotide sequence ID" value="NZ_AJQT01000001.1"/>
</dbReference>
<dbReference type="AlphaFoldDB" id="A0A249PC38"/>
<evidence type="ECO:0000313" key="3">
    <source>
        <dbReference type="Proteomes" id="UP000217211"/>
    </source>
</evidence>
<sequence length="88" mass="9814">MAFKSIYDKRFLLKRNLVVKTCPMPNTERGSGRVSSLLLAREKKTAPEAVISNVVGMTKMGPTADRPVLAPQREKRTRKWPVRGMGSA</sequence>
<dbReference type="KEGG" id="esj:SJ05684_c18930"/>
<name>A0A249PC38_9HYPH</name>
<protein>
    <submittedName>
        <fullName evidence="2">Uncharacterized protein</fullName>
    </submittedName>
</protein>
<feature type="region of interest" description="Disordered" evidence="1">
    <location>
        <begin position="62"/>
        <end position="88"/>
    </location>
</feature>
<reference evidence="2 3" key="1">
    <citation type="submission" date="2017-08" db="EMBL/GenBank/DDBJ databases">
        <title>Multipartite genome sequences of Sinorhizobium species nodulating soybeans.</title>
        <authorList>
            <person name="Tian C.F."/>
        </authorList>
    </citation>
    <scope>NUCLEOTIDE SEQUENCE [LARGE SCALE GENOMIC DNA]</scope>
    <source>
        <strain evidence="2 3">CCBAU 05684</strain>
    </source>
</reference>
<accession>A0A249PC38</accession>